<evidence type="ECO:0000313" key="1">
    <source>
        <dbReference type="EMBL" id="MDD1784147.1"/>
    </source>
</evidence>
<keyword evidence="2" id="KW-1185">Reference proteome</keyword>
<comment type="caution">
    <text evidence="1">The sequence shown here is derived from an EMBL/GenBank/DDBJ whole genome shotgun (WGS) entry which is preliminary data.</text>
</comment>
<organism evidence="1 2">
    <name type="scientific">Enterovibrio qingdaonensis</name>
    <dbReference type="NCBI Taxonomy" id="2899818"/>
    <lineage>
        <taxon>Bacteria</taxon>
        <taxon>Pseudomonadati</taxon>
        <taxon>Pseudomonadota</taxon>
        <taxon>Gammaproteobacteria</taxon>
        <taxon>Vibrionales</taxon>
        <taxon>Vibrionaceae</taxon>
        <taxon>Enterovibrio</taxon>
    </lineage>
</organism>
<dbReference type="RefSeq" id="WP_274145882.1">
    <property type="nucleotide sequence ID" value="NZ_JAJUBB010000030.1"/>
</dbReference>
<gene>
    <name evidence="1" type="ORF">LRP49_23515</name>
</gene>
<accession>A0ABT5QT41</accession>
<dbReference type="EMBL" id="JAJUBB010000030">
    <property type="protein sequence ID" value="MDD1784147.1"/>
    <property type="molecule type" value="Genomic_DNA"/>
</dbReference>
<proteinExistence type="predicted"/>
<dbReference type="Proteomes" id="UP001149821">
    <property type="component" value="Unassembled WGS sequence"/>
</dbReference>
<protein>
    <submittedName>
        <fullName evidence="1">Uncharacterized protein</fullName>
    </submittedName>
</protein>
<sequence>MISSDSLHTQTASQYAYFIVGFRRNRMTASTGICLALNALIPSEVEHLQAVWVYNAEDNSGQ</sequence>
<evidence type="ECO:0000313" key="2">
    <source>
        <dbReference type="Proteomes" id="UP001149821"/>
    </source>
</evidence>
<reference evidence="1" key="1">
    <citation type="submission" date="2021-12" db="EMBL/GenBank/DDBJ databases">
        <title>Enterovibrio ZSDZ35 sp. nov. and Enterovibrio ZSDZ42 sp. nov., isolated from coastal seawater in Qingdao.</title>
        <authorList>
            <person name="Zhang P."/>
        </authorList>
    </citation>
    <scope>NUCLEOTIDE SEQUENCE</scope>
    <source>
        <strain evidence="1">ZSDZ35</strain>
    </source>
</reference>
<name>A0ABT5QT41_9GAMM</name>